<dbReference type="EMBL" id="FNFP01000006">
    <property type="protein sequence ID" value="SDK99281.1"/>
    <property type="molecule type" value="Genomic_DNA"/>
</dbReference>
<evidence type="ECO:0000313" key="2">
    <source>
        <dbReference type="EMBL" id="SDK99281.1"/>
    </source>
</evidence>
<evidence type="ECO:0000256" key="1">
    <source>
        <dbReference type="SAM" id="Phobius"/>
    </source>
</evidence>
<dbReference type="Gene3D" id="2.40.128.180">
    <property type="match status" value="1"/>
</dbReference>
<feature type="transmembrane region" description="Helical" evidence="1">
    <location>
        <begin position="111"/>
        <end position="130"/>
    </location>
</feature>
<dbReference type="STRING" id="393762.SAMN05660472_02403"/>
<keyword evidence="1" id="KW-0472">Membrane</keyword>
<proteinExistence type="predicted"/>
<feature type="transmembrane region" description="Helical" evidence="1">
    <location>
        <begin position="150"/>
        <end position="169"/>
    </location>
</feature>
<protein>
    <submittedName>
        <fullName evidence="2">Uncharacterized protein</fullName>
    </submittedName>
</protein>
<gene>
    <name evidence="2" type="ORF">SAMN05660472_02403</name>
</gene>
<keyword evidence="3" id="KW-1185">Reference proteome</keyword>
<organism evidence="2 3">
    <name type="scientific">Natronincola ferrireducens</name>
    <dbReference type="NCBI Taxonomy" id="393762"/>
    <lineage>
        <taxon>Bacteria</taxon>
        <taxon>Bacillati</taxon>
        <taxon>Bacillota</taxon>
        <taxon>Clostridia</taxon>
        <taxon>Peptostreptococcales</taxon>
        <taxon>Natronincolaceae</taxon>
        <taxon>Natronincola</taxon>
    </lineage>
</organism>
<keyword evidence="1" id="KW-0812">Transmembrane</keyword>
<evidence type="ECO:0000313" key="3">
    <source>
        <dbReference type="Proteomes" id="UP000198718"/>
    </source>
</evidence>
<dbReference type="AlphaFoldDB" id="A0A1G9GF75"/>
<dbReference type="Proteomes" id="UP000198718">
    <property type="component" value="Unassembled WGS sequence"/>
</dbReference>
<reference evidence="2 3" key="1">
    <citation type="submission" date="2016-10" db="EMBL/GenBank/DDBJ databases">
        <authorList>
            <person name="de Groot N.N."/>
        </authorList>
    </citation>
    <scope>NUCLEOTIDE SEQUENCE [LARGE SCALE GENOMIC DNA]</scope>
    <source>
        <strain evidence="2 3">DSM 18346</strain>
    </source>
</reference>
<dbReference type="InterPro" id="IPR038513">
    <property type="entry name" value="FAIM1_dom_sf"/>
</dbReference>
<name>A0A1G9GF75_9FIRM</name>
<dbReference type="OrthoDB" id="1953352at2"/>
<dbReference type="RefSeq" id="WP_090553933.1">
    <property type="nucleotide sequence ID" value="NZ_FNFP01000006.1"/>
</dbReference>
<sequence>MKKHWNWNVTIERRNYRIDLEYNIGLIRNMKIHVNGHLAKPMKINKGEEGTDYFFFINNHECRIYSREGEDNLHYSVALRGVDLITGESVEYVKAPPKEEEVQVKMTKKEMAVRAISFIVSVYPIVIVLNPMIEGFLRILNWEPNEVVRGGIDSGAGVAMYTIIANYIVKKFKGRGLLERGAK</sequence>
<accession>A0A1G9GF75</accession>
<keyword evidence="1" id="KW-1133">Transmembrane helix</keyword>